<feature type="binding site" evidence="5">
    <location>
        <begin position="10"/>
        <end position="15"/>
    </location>
    <ligand>
        <name>ATP</name>
        <dbReference type="ChEBI" id="CHEBI:30616"/>
    </ligand>
</feature>
<feature type="domain" description="OBG-type G" evidence="6">
    <location>
        <begin position="1"/>
        <end position="258"/>
    </location>
</feature>
<dbReference type="GO" id="GO:0005524">
    <property type="term" value="F:ATP binding"/>
    <property type="evidence" value="ECO:0007669"/>
    <property type="project" value="UniProtKB-UniRule"/>
</dbReference>
<dbReference type="RefSeq" id="WP_031389540.1">
    <property type="nucleotide sequence ID" value="NZ_JPNB01000001.1"/>
</dbReference>
<dbReference type="Pfam" id="PF06071">
    <property type="entry name" value="YchF-GTPase_C"/>
    <property type="match status" value="1"/>
</dbReference>
<organism evidence="7 8">
    <name type="scientific">Kineothrix alysoides</name>
    <dbReference type="NCBI Taxonomy" id="1469948"/>
    <lineage>
        <taxon>Bacteria</taxon>
        <taxon>Bacillati</taxon>
        <taxon>Bacillota</taxon>
        <taxon>Clostridia</taxon>
        <taxon>Lachnospirales</taxon>
        <taxon>Lachnospiraceae</taxon>
        <taxon>Kineothrix</taxon>
    </lineage>
</organism>
<dbReference type="GO" id="GO:0043023">
    <property type="term" value="F:ribosomal large subunit binding"/>
    <property type="evidence" value="ECO:0007669"/>
    <property type="project" value="UniProtKB-UniRule"/>
</dbReference>
<reference evidence="7 8" key="1">
    <citation type="submission" date="2019-03" db="EMBL/GenBank/DDBJ databases">
        <title>Genomic Encyclopedia of Type Strains, Phase IV (KMG-IV): sequencing the most valuable type-strain genomes for metagenomic binning, comparative biology and taxonomic classification.</title>
        <authorList>
            <person name="Goeker M."/>
        </authorList>
    </citation>
    <scope>NUCLEOTIDE SEQUENCE [LARGE SCALE GENOMIC DNA]</scope>
    <source>
        <strain evidence="7 8">DSM 100556</strain>
    </source>
</reference>
<proteinExistence type="inferred from homology"/>
<dbReference type="EMBL" id="SLUO01000003">
    <property type="protein sequence ID" value="TCL60084.1"/>
    <property type="molecule type" value="Genomic_DNA"/>
</dbReference>
<dbReference type="Gene3D" id="1.10.150.300">
    <property type="entry name" value="TGS-like domain"/>
    <property type="match status" value="1"/>
</dbReference>
<evidence type="ECO:0000259" key="6">
    <source>
        <dbReference type="PROSITE" id="PS51710"/>
    </source>
</evidence>
<sequence>MKLGIVGLPNVGKSTLFNSLTKAGAESANYPFCTIDPNIGIVSVPDERLKLLGDMYKSKKVTPAVIEFVDIAGLVKGASKGEGLGNQFLSNIREVDAVVHVVRCFEDSNVVHVDGNVNPLRDIETINLELIFSDMEILDRRMAKAGKGARMDKTLAKEASLLEKIKAHLEEGKPAGSFETEDEDELNLLASYNLLTYKPVIFAANVSEEDLANDGADNQGVLEVREFAAKNGSEVFVICAQIEQEIAELDEDEKVMFLEDLGLKESGLEKLIKASYHILGLHSFLTSGEDETRAWTIKIGTKAPQAAGKIHTDFERGFIKAEVVNYKDLLEQGSLSAAREKGLVGMEGKEYVVKDGDVILFRFNV</sequence>
<keyword evidence="3 5" id="KW-0067">ATP-binding</keyword>
<dbReference type="InterPro" id="IPR012675">
    <property type="entry name" value="Beta-grasp_dom_sf"/>
</dbReference>
<dbReference type="InterPro" id="IPR027417">
    <property type="entry name" value="P-loop_NTPase"/>
</dbReference>
<dbReference type="GO" id="GO:0046872">
    <property type="term" value="F:metal ion binding"/>
    <property type="evidence" value="ECO:0007669"/>
    <property type="project" value="UniProtKB-KW"/>
</dbReference>
<protein>
    <recommendedName>
        <fullName evidence="5">Ribosome-binding ATPase YchF</fullName>
    </recommendedName>
</protein>
<dbReference type="PIRSF" id="PIRSF006641">
    <property type="entry name" value="CHP00092"/>
    <property type="match status" value="1"/>
</dbReference>
<comment type="caution">
    <text evidence="7">The sequence shown here is derived from an EMBL/GenBank/DDBJ whole genome shotgun (WGS) entry which is preliminary data.</text>
</comment>
<evidence type="ECO:0000256" key="1">
    <source>
        <dbReference type="ARBA" id="ARBA00022723"/>
    </source>
</evidence>
<dbReference type="PRINTS" id="PR00326">
    <property type="entry name" value="GTP1OBG"/>
</dbReference>
<dbReference type="HAMAP" id="MF_00944">
    <property type="entry name" value="YchF_OLA1_ATPase"/>
    <property type="match status" value="1"/>
</dbReference>
<evidence type="ECO:0000313" key="7">
    <source>
        <dbReference type="EMBL" id="TCL60084.1"/>
    </source>
</evidence>
<evidence type="ECO:0000256" key="2">
    <source>
        <dbReference type="ARBA" id="ARBA00022741"/>
    </source>
</evidence>
<dbReference type="CDD" id="cd04867">
    <property type="entry name" value="TGS_YchF_OLA1"/>
    <property type="match status" value="1"/>
</dbReference>
<dbReference type="OrthoDB" id="9807318at2"/>
<dbReference type="Proteomes" id="UP000295718">
    <property type="component" value="Unassembled WGS sequence"/>
</dbReference>
<evidence type="ECO:0000313" key="8">
    <source>
        <dbReference type="Proteomes" id="UP000295718"/>
    </source>
</evidence>
<keyword evidence="8" id="KW-1185">Reference proteome</keyword>
<keyword evidence="1" id="KW-0479">Metal-binding</keyword>
<dbReference type="SUPFAM" id="SSF52540">
    <property type="entry name" value="P-loop containing nucleoside triphosphate hydrolases"/>
    <property type="match status" value="1"/>
</dbReference>
<dbReference type="GO" id="GO:0005525">
    <property type="term" value="F:GTP binding"/>
    <property type="evidence" value="ECO:0007669"/>
    <property type="project" value="InterPro"/>
</dbReference>
<accession>A0A4R1R3S2</accession>
<evidence type="ECO:0000256" key="5">
    <source>
        <dbReference type="HAMAP-Rule" id="MF_00944"/>
    </source>
</evidence>
<keyword evidence="4" id="KW-0460">Magnesium</keyword>
<dbReference type="InterPro" id="IPR023192">
    <property type="entry name" value="TGS-like_dom_sf"/>
</dbReference>
<comment type="similarity">
    <text evidence="5">Belongs to the TRAFAC class OBG-HflX-like GTPase superfamily. OBG GTPase family. YchF/OLA1 subfamily.</text>
</comment>
<dbReference type="SUPFAM" id="SSF81271">
    <property type="entry name" value="TGS-like"/>
    <property type="match status" value="1"/>
</dbReference>
<dbReference type="InterPro" id="IPR004396">
    <property type="entry name" value="ATPase_YchF/OLA1"/>
</dbReference>
<keyword evidence="2 5" id="KW-0547">Nucleotide-binding</keyword>
<comment type="function">
    <text evidence="5">ATPase that binds to both the 70S ribosome and the 50S ribosomal subunit in a nucleotide-independent manner.</text>
</comment>
<dbReference type="Pfam" id="PF01926">
    <property type="entry name" value="MMR_HSR1"/>
    <property type="match status" value="1"/>
</dbReference>
<name>A0A4R1R3S2_9FIRM</name>
<dbReference type="GO" id="GO:0016887">
    <property type="term" value="F:ATP hydrolysis activity"/>
    <property type="evidence" value="ECO:0007669"/>
    <property type="project" value="UniProtKB-UniRule"/>
</dbReference>
<dbReference type="PANTHER" id="PTHR23305:SF18">
    <property type="entry name" value="OBG-TYPE G DOMAIN-CONTAINING PROTEIN"/>
    <property type="match status" value="1"/>
</dbReference>
<dbReference type="Gene3D" id="3.10.20.30">
    <property type="match status" value="1"/>
</dbReference>
<dbReference type="FunFam" id="3.10.20.30:FF:000001">
    <property type="entry name" value="Ribosome-binding ATPase YchF"/>
    <property type="match status" value="1"/>
</dbReference>
<dbReference type="InterPro" id="IPR012676">
    <property type="entry name" value="TGS-like"/>
</dbReference>
<evidence type="ECO:0000256" key="3">
    <source>
        <dbReference type="ARBA" id="ARBA00022840"/>
    </source>
</evidence>
<dbReference type="InterPro" id="IPR006073">
    <property type="entry name" value="GTP-bd"/>
</dbReference>
<dbReference type="InterPro" id="IPR013029">
    <property type="entry name" value="YchF_C"/>
</dbReference>
<dbReference type="InterPro" id="IPR031167">
    <property type="entry name" value="G_OBG"/>
</dbReference>
<gene>
    <name evidence="5" type="primary">ychF</name>
    <name evidence="7" type="ORF">EDD76_103277</name>
</gene>
<evidence type="ECO:0000256" key="4">
    <source>
        <dbReference type="ARBA" id="ARBA00022842"/>
    </source>
</evidence>
<dbReference type="PROSITE" id="PS51710">
    <property type="entry name" value="G_OBG"/>
    <property type="match status" value="1"/>
</dbReference>
<dbReference type="InterPro" id="IPR041706">
    <property type="entry name" value="YchF_N"/>
</dbReference>
<dbReference type="NCBIfam" id="TIGR00092">
    <property type="entry name" value="redox-regulated ATPase YchF"/>
    <property type="match status" value="1"/>
</dbReference>
<dbReference type="GO" id="GO:0005737">
    <property type="term" value="C:cytoplasm"/>
    <property type="evidence" value="ECO:0007669"/>
    <property type="project" value="TreeGrafter"/>
</dbReference>
<dbReference type="Gene3D" id="3.40.50.300">
    <property type="entry name" value="P-loop containing nucleotide triphosphate hydrolases"/>
    <property type="match status" value="1"/>
</dbReference>
<dbReference type="STRING" id="1469948.GCA_000732725_00784"/>
<dbReference type="AlphaFoldDB" id="A0A4R1R3S2"/>
<dbReference type="CDD" id="cd01900">
    <property type="entry name" value="YchF"/>
    <property type="match status" value="1"/>
</dbReference>
<dbReference type="FunFam" id="1.10.150.300:FF:000001">
    <property type="entry name" value="Ribosome-binding ATPase YchF"/>
    <property type="match status" value="1"/>
</dbReference>
<dbReference type="PANTHER" id="PTHR23305">
    <property type="entry name" value="OBG GTPASE FAMILY"/>
    <property type="match status" value="1"/>
</dbReference>